<dbReference type="Proteomes" id="UP001605036">
    <property type="component" value="Unassembled WGS sequence"/>
</dbReference>
<evidence type="ECO:0000313" key="2">
    <source>
        <dbReference type="EMBL" id="KAL2641316.1"/>
    </source>
</evidence>
<keyword evidence="3" id="KW-1185">Reference proteome</keyword>
<reference evidence="2 3" key="1">
    <citation type="submission" date="2024-09" db="EMBL/GenBank/DDBJ databases">
        <title>Chromosome-scale assembly of Riccia fluitans.</title>
        <authorList>
            <person name="Paukszto L."/>
            <person name="Sawicki J."/>
            <person name="Karawczyk K."/>
            <person name="Piernik-Szablinska J."/>
            <person name="Szczecinska M."/>
            <person name="Mazdziarz M."/>
        </authorList>
    </citation>
    <scope>NUCLEOTIDE SEQUENCE [LARGE SCALE GENOMIC DNA]</scope>
    <source>
        <strain evidence="2">Rf_01</strain>
        <tissue evidence="2">Aerial parts of the thallus</tissue>
    </source>
</reference>
<organism evidence="2 3">
    <name type="scientific">Riccia fluitans</name>
    <dbReference type="NCBI Taxonomy" id="41844"/>
    <lineage>
        <taxon>Eukaryota</taxon>
        <taxon>Viridiplantae</taxon>
        <taxon>Streptophyta</taxon>
        <taxon>Embryophyta</taxon>
        <taxon>Marchantiophyta</taxon>
        <taxon>Marchantiopsida</taxon>
        <taxon>Marchantiidae</taxon>
        <taxon>Marchantiales</taxon>
        <taxon>Ricciaceae</taxon>
        <taxon>Riccia</taxon>
    </lineage>
</organism>
<comment type="caution">
    <text evidence="2">The sequence shown here is derived from an EMBL/GenBank/DDBJ whole genome shotgun (WGS) entry which is preliminary data.</text>
</comment>
<feature type="region of interest" description="Disordered" evidence="1">
    <location>
        <begin position="73"/>
        <end position="96"/>
    </location>
</feature>
<sequence>MSLSFAEAEAHFNRSIQQTLAGGFPPIPTSQTPQVPSVPLSEEQTEYHIERGLHTTFCRARLDEEEADLAIAKRRRHSRRRSDVNSQTRPMLELDINGNPMGKSLKLIGKTVKTFCCTYYGDHQQSVPNLC</sequence>
<accession>A0ABD1Z0K7</accession>
<feature type="region of interest" description="Disordered" evidence="1">
    <location>
        <begin position="20"/>
        <end position="42"/>
    </location>
</feature>
<evidence type="ECO:0000256" key="1">
    <source>
        <dbReference type="SAM" id="MobiDB-lite"/>
    </source>
</evidence>
<protein>
    <submittedName>
        <fullName evidence="2">Uncharacterized protein</fullName>
    </submittedName>
</protein>
<proteinExistence type="predicted"/>
<dbReference type="AlphaFoldDB" id="A0ABD1Z0K7"/>
<name>A0ABD1Z0K7_9MARC</name>
<evidence type="ECO:0000313" key="3">
    <source>
        <dbReference type="Proteomes" id="UP001605036"/>
    </source>
</evidence>
<gene>
    <name evidence="2" type="ORF">R1flu_008903</name>
</gene>
<dbReference type="EMBL" id="JBHFFA010000002">
    <property type="protein sequence ID" value="KAL2641316.1"/>
    <property type="molecule type" value="Genomic_DNA"/>
</dbReference>